<organism evidence="3 4">
    <name type="scientific">Fervidicella metallireducens AeB</name>
    <dbReference type="NCBI Taxonomy" id="1403537"/>
    <lineage>
        <taxon>Bacteria</taxon>
        <taxon>Bacillati</taxon>
        <taxon>Bacillota</taxon>
        <taxon>Clostridia</taxon>
        <taxon>Eubacteriales</taxon>
        <taxon>Clostridiaceae</taxon>
        <taxon>Fervidicella</taxon>
    </lineage>
</organism>
<dbReference type="InterPro" id="IPR028098">
    <property type="entry name" value="Glyco_trans_4-like_N"/>
</dbReference>
<evidence type="ECO:0000259" key="2">
    <source>
        <dbReference type="Pfam" id="PF13439"/>
    </source>
</evidence>
<evidence type="ECO:0008006" key="5">
    <source>
        <dbReference type="Google" id="ProtNLM"/>
    </source>
</evidence>
<dbReference type="PANTHER" id="PTHR12526:SF638">
    <property type="entry name" value="SPORE COAT PROTEIN SA"/>
    <property type="match status" value="1"/>
</dbReference>
<feature type="domain" description="Glycosyltransferase subfamily 4-like N-terminal" evidence="2">
    <location>
        <begin position="13"/>
        <end position="172"/>
    </location>
</feature>
<keyword evidence="4" id="KW-1185">Reference proteome</keyword>
<dbReference type="AlphaFoldDB" id="A0A017RT64"/>
<dbReference type="SUPFAM" id="SSF53756">
    <property type="entry name" value="UDP-Glycosyltransferase/glycogen phosphorylase"/>
    <property type="match status" value="1"/>
</dbReference>
<dbReference type="Pfam" id="PF00534">
    <property type="entry name" value="Glycos_transf_1"/>
    <property type="match status" value="1"/>
</dbReference>
<reference evidence="3 4" key="1">
    <citation type="journal article" date="2014" name="Genome Announc.">
        <title>Draft Genome Sequence of Fervidicella metallireducens Strain AeBT, an Iron-Reducing Thermoanaerobe from the Great Artesian Basin.</title>
        <authorList>
            <person name="Patel B.K."/>
        </authorList>
    </citation>
    <scope>NUCLEOTIDE SEQUENCE [LARGE SCALE GENOMIC DNA]</scope>
    <source>
        <strain evidence="3 4">AeB</strain>
    </source>
</reference>
<proteinExistence type="predicted"/>
<sequence>MNVLHLISGGEAGGSRKHLLLLAENMQKTGVKTIVACFIEGKLYYEAKELGIDIRLIKQEKRFDLSVVERLKKLCHEEKIDVVNCHGGRANFLGYFLMKKYKSAKYITTLHSDYREDYKGNKYKTLVYSNINKFVLKHFDGYVNVSEALSELLLKRGFKKEKVFLINNGIDFNAERVNPRREDVIEKYNLKKAGHYVSIVARMHKVKGHRVFLDACTEVLKSFKDVVFILVGDGVLMDEMISYSKEKGIYENTAFVGFKNPAEFFAISDFTVLSSYTEGFPITLLESAMYHKTMVSTEVGGIPKLIEDGYNGYLVPVGDSLKMAEKILDLLEDENKAVIFGERLNEKARKEYSIESFVDGYLKIYNTVLSGGK</sequence>
<evidence type="ECO:0000313" key="4">
    <source>
        <dbReference type="Proteomes" id="UP000019681"/>
    </source>
</evidence>
<dbReference type="RefSeq" id="WP_035381129.1">
    <property type="nucleotide sequence ID" value="NZ_AZQP01000044.1"/>
</dbReference>
<dbReference type="InterPro" id="IPR001296">
    <property type="entry name" value="Glyco_trans_1"/>
</dbReference>
<protein>
    <recommendedName>
        <fullName evidence="5">Glycosyl transferase</fullName>
    </recommendedName>
</protein>
<dbReference type="EMBL" id="AZQP01000044">
    <property type="protein sequence ID" value="EYE87634.1"/>
    <property type="molecule type" value="Genomic_DNA"/>
</dbReference>
<dbReference type="OrthoDB" id="3199616at2"/>
<feature type="domain" description="Glycosyl transferase family 1" evidence="1">
    <location>
        <begin position="182"/>
        <end position="343"/>
    </location>
</feature>
<gene>
    <name evidence="3" type="ORF">Q428_12230</name>
</gene>
<dbReference type="Gene3D" id="3.40.50.2000">
    <property type="entry name" value="Glycogen Phosphorylase B"/>
    <property type="match status" value="2"/>
</dbReference>
<dbReference type="STRING" id="1403537.Q428_12230"/>
<comment type="caution">
    <text evidence="3">The sequence shown here is derived from an EMBL/GenBank/DDBJ whole genome shotgun (WGS) entry which is preliminary data.</text>
</comment>
<dbReference type="Pfam" id="PF13439">
    <property type="entry name" value="Glyco_transf_4"/>
    <property type="match status" value="1"/>
</dbReference>
<dbReference type="GO" id="GO:0016757">
    <property type="term" value="F:glycosyltransferase activity"/>
    <property type="evidence" value="ECO:0007669"/>
    <property type="project" value="InterPro"/>
</dbReference>
<evidence type="ECO:0000259" key="1">
    <source>
        <dbReference type="Pfam" id="PF00534"/>
    </source>
</evidence>
<dbReference type="PANTHER" id="PTHR12526">
    <property type="entry name" value="GLYCOSYLTRANSFERASE"/>
    <property type="match status" value="1"/>
</dbReference>
<dbReference type="Proteomes" id="UP000019681">
    <property type="component" value="Unassembled WGS sequence"/>
</dbReference>
<accession>A0A017RT64</accession>
<name>A0A017RT64_9CLOT</name>
<evidence type="ECO:0000313" key="3">
    <source>
        <dbReference type="EMBL" id="EYE87634.1"/>
    </source>
</evidence>